<sequence>MSKSVERAPTLADSAVRNTAGKESKQTTDGTVGSMLDEKLREFRDRHSNQILPLMAEKFHQEKLQAYRLVCRWGKGKRMSSRGWAKGKKACSRDSGLKTRLALGTQISRRGASAGRATKYPDRRKRWQETLFEAMSHAPVKDKERSKENGTQPIEQTVENPFRMRKDISLKVKTMEEPLEF</sequence>
<comment type="caution">
    <text evidence="2">The sequence shown here is derived from an EMBL/GenBank/DDBJ whole genome shotgun (WGS) entry which is preliminary data.</text>
</comment>
<evidence type="ECO:0000256" key="1">
    <source>
        <dbReference type="SAM" id="MobiDB-lite"/>
    </source>
</evidence>
<feature type="region of interest" description="Disordered" evidence="1">
    <location>
        <begin position="1"/>
        <end position="33"/>
    </location>
</feature>
<feature type="compositionally biased region" description="Basic and acidic residues" evidence="1">
    <location>
        <begin position="139"/>
        <end position="148"/>
    </location>
</feature>
<gene>
    <name evidence="2" type="ORF">Tci_043537</name>
</gene>
<evidence type="ECO:0000313" key="2">
    <source>
        <dbReference type="EMBL" id="GEU71559.1"/>
    </source>
</evidence>
<reference evidence="2" key="1">
    <citation type="journal article" date="2019" name="Sci. Rep.">
        <title>Draft genome of Tanacetum cinerariifolium, the natural source of mosquito coil.</title>
        <authorList>
            <person name="Yamashiro T."/>
            <person name="Shiraishi A."/>
            <person name="Satake H."/>
            <person name="Nakayama K."/>
        </authorList>
    </citation>
    <scope>NUCLEOTIDE SEQUENCE</scope>
</reference>
<protein>
    <submittedName>
        <fullName evidence="2">Uncharacterized protein</fullName>
    </submittedName>
</protein>
<organism evidence="2">
    <name type="scientific">Tanacetum cinerariifolium</name>
    <name type="common">Dalmatian daisy</name>
    <name type="synonym">Chrysanthemum cinerariifolium</name>
    <dbReference type="NCBI Taxonomy" id="118510"/>
    <lineage>
        <taxon>Eukaryota</taxon>
        <taxon>Viridiplantae</taxon>
        <taxon>Streptophyta</taxon>
        <taxon>Embryophyta</taxon>
        <taxon>Tracheophyta</taxon>
        <taxon>Spermatophyta</taxon>
        <taxon>Magnoliopsida</taxon>
        <taxon>eudicotyledons</taxon>
        <taxon>Gunneridae</taxon>
        <taxon>Pentapetalae</taxon>
        <taxon>asterids</taxon>
        <taxon>campanulids</taxon>
        <taxon>Asterales</taxon>
        <taxon>Asteraceae</taxon>
        <taxon>Asteroideae</taxon>
        <taxon>Anthemideae</taxon>
        <taxon>Anthemidinae</taxon>
        <taxon>Tanacetum</taxon>
    </lineage>
</organism>
<accession>A0A6L2MDF8</accession>
<dbReference type="AlphaFoldDB" id="A0A6L2MDF8"/>
<feature type="compositionally biased region" description="Polar residues" evidence="1">
    <location>
        <begin position="149"/>
        <end position="159"/>
    </location>
</feature>
<name>A0A6L2MDF8_TANCI</name>
<dbReference type="EMBL" id="BKCJ010006326">
    <property type="protein sequence ID" value="GEU71559.1"/>
    <property type="molecule type" value="Genomic_DNA"/>
</dbReference>
<proteinExistence type="predicted"/>
<feature type="region of interest" description="Disordered" evidence="1">
    <location>
        <begin position="134"/>
        <end position="162"/>
    </location>
</feature>